<feature type="compositionally biased region" description="Polar residues" evidence="2">
    <location>
        <begin position="136"/>
        <end position="146"/>
    </location>
</feature>
<name>A0A6P8QGR4_GEOSA</name>
<keyword evidence="5" id="KW-1185">Reference proteome</keyword>
<comment type="similarity">
    <text evidence="1">Belongs to the mab-21 family.</text>
</comment>
<accession>A0A6P8QGR4</accession>
<dbReference type="GO" id="GO:0002230">
    <property type="term" value="P:positive regulation of defense response to virus by host"/>
    <property type="evidence" value="ECO:0007669"/>
    <property type="project" value="TreeGrafter"/>
</dbReference>
<feature type="domain" description="Mab-21-like HhH/H2TH-like" evidence="4">
    <location>
        <begin position="389"/>
        <end position="491"/>
    </location>
</feature>
<evidence type="ECO:0000256" key="1">
    <source>
        <dbReference type="ARBA" id="ARBA00008307"/>
    </source>
</evidence>
<protein>
    <submittedName>
        <fullName evidence="6">Cyclic GMP-AMP synthase-like isoform X1</fullName>
    </submittedName>
</protein>
<dbReference type="Pfam" id="PF03281">
    <property type="entry name" value="Mab-21"/>
    <property type="match status" value="1"/>
</dbReference>
<dbReference type="FunFam" id="1.10.1410.40:FF:000007">
    <property type="entry name" value="Cyclic GMP-AMP synthase"/>
    <property type="match status" value="1"/>
</dbReference>
<feature type="region of interest" description="Disordered" evidence="2">
    <location>
        <begin position="1"/>
        <end position="205"/>
    </location>
</feature>
<feature type="compositionally biased region" description="Polar residues" evidence="2">
    <location>
        <begin position="173"/>
        <end position="183"/>
    </location>
</feature>
<gene>
    <name evidence="6" type="primary">LOC117358224</name>
</gene>
<dbReference type="GO" id="GO:0003682">
    <property type="term" value="F:chromatin binding"/>
    <property type="evidence" value="ECO:0007669"/>
    <property type="project" value="TreeGrafter"/>
</dbReference>
<dbReference type="InterPro" id="IPR024810">
    <property type="entry name" value="MAB21L/cGLR"/>
</dbReference>
<dbReference type="InParanoid" id="A0A6P8QGR4"/>
<dbReference type="GO" id="GO:0032481">
    <property type="term" value="P:positive regulation of type I interferon production"/>
    <property type="evidence" value="ECO:0007669"/>
    <property type="project" value="TreeGrafter"/>
</dbReference>
<evidence type="ECO:0000313" key="6">
    <source>
        <dbReference type="RefSeq" id="XP_033795789.1"/>
    </source>
</evidence>
<dbReference type="GO" id="GO:0005829">
    <property type="term" value="C:cytosol"/>
    <property type="evidence" value="ECO:0007669"/>
    <property type="project" value="TreeGrafter"/>
</dbReference>
<feature type="domain" description="Mab-21-like nucleotidyltransferase" evidence="3">
    <location>
        <begin position="206"/>
        <end position="373"/>
    </location>
</feature>
<dbReference type="GO" id="GO:0071360">
    <property type="term" value="P:cellular response to exogenous dsRNA"/>
    <property type="evidence" value="ECO:0007669"/>
    <property type="project" value="TreeGrafter"/>
</dbReference>
<dbReference type="RefSeq" id="XP_033795789.1">
    <property type="nucleotide sequence ID" value="XM_033939898.1"/>
</dbReference>
<dbReference type="KEGG" id="gsh:117358224"/>
<dbReference type="GO" id="GO:0005634">
    <property type="term" value="C:nucleus"/>
    <property type="evidence" value="ECO:0007669"/>
    <property type="project" value="TreeGrafter"/>
</dbReference>
<dbReference type="PANTHER" id="PTHR10656:SF35">
    <property type="entry name" value="CYCLIC GMP-AMP SYNTHASE"/>
    <property type="match status" value="1"/>
</dbReference>
<dbReference type="SMART" id="SM01265">
    <property type="entry name" value="Mab-21"/>
    <property type="match status" value="1"/>
</dbReference>
<dbReference type="InterPro" id="IPR046906">
    <property type="entry name" value="Mab-21_HhH/H2TH-like"/>
</dbReference>
<evidence type="ECO:0000256" key="2">
    <source>
        <dbReference type="SAM" id="MobiDB-lite"/>
    </source>
</evidence>
<dbReference type="GO" id="GO:0003690">
    <property type="term" value="F:double-stranded DNA binding"/>
    <property type="evidence" value="ECO:0007669"/>
    <property type="project" value="TreeGrafter"/>
</dbReference>
<proteinExistence type="inferred from homology"/>
<dbReference type="InterPro" id="IPR046903">
    <property type="entry name" value="Mab-21-like_nuc_Trfase"/>
</dbReference>
<organism evidence="5 6">
    <name type="scientific">Geotrypetes seraphini</name>
    <name type="common">Gaboon caecilian</name>
    <name type="synonym">Caecilia seraphini</name>
    <dbReference type="NCBI Taxonomy" id="260995"/>
    <lineage>
        <taxon>Eukaryota</taxon>
        <taxon>Metazoa</taxon>
        <taxon>Chordata</taxon>
        <taxon>Craniata</taxon>
        <taxon>Vertebrata</taxon>
        <taxon>Euteleostomi</taxon>
        <taxon>Amphibia</taxon>
        <taxon>Gymnophiona</taxon>
        <taxon>Geotrypetes</taxon>
    </lineage>
</organism>
<feature type="compositionally biased region" description="Low complexity" evidence="2">
    <location>
        <begin position="96"/>
        <end position="105"/>
    </location>
</feature>
<dbReference type="GO" id="GO:2000042">
    <property type="term" value="P:negative regulation of double-strand break repair via homologous recombination"/>
    <property type="evidence" value="ECO:0007669"/>
    <property type="project" value="TreeGrafter"/>
</dbReference>
<dbReference type="PANTHER" id="PTHR10656">
    <property type="entry name" value="CELL FATE DETERMINING PROTEIN MAB21-RELATED"/>
    <property type="match status" value="1"/>
</dbReference>
<evidence type="ECO:0000259" key="4">
    <source>
        <dbReference type="Pfam" id="PF20266"/>
    </source>
</evidence>
<dbReference type="GO" id="GO:0006974">
    <property type="term" value="P:DNA damage response"/>
    <property type="evidence" value="ECO:0007669"/>
    <property type="project" value="TreeGrafter"/>
</dbReference>
<evidence type="ECO:0000313" key="5">
    <source>
        <dbReference type="Proteomes" id="UP000515159"/>
    </source>
</evidence>
<dbReference type="GO" id="GO:0061501">
    <property type="term" value="F:2',3'-cyclic GMP-AMP synthase activity"/>
    <property type="evidence" value="ECO:0007669"/>
    <property type="project" value="TreeGrafter"/>
</dbReference>
<dbReference type="Gene3D" id="3.30.460.90">
    <property type="match status" value="1"/>
</dbReference>
<feature type="compositionally biased region" description="Polar residues" evidence="2">
    <location>
        <begin position="40"/>
        <end position="50"/>
    </location>
</feature>
<dbReference type="Pfam" id="PF20266">
    <property type="entry name" value="Mab-21_C"/>
    <property type="match status" value="1"/>
</dbReference>
<dbReference type="GO" id="GO:0002218">
    <property type="term" value="P:activation of innate immune response"/>
    <property type="evidence" value="ECO:0007669"/>
    <property type="project" value="TreeGrafter"/>
</dbReference>
<dbReference type="GeneID" id="117358224"/>
<dbReference type="OrthoDB" id="6054650at2759"/>
<dbReference type="Gene3D" id="1.10.1410.40">
    <property type="match status" value="1"/>
</dbReference>
<reference evidence="6" key="1">
    <citation type="submission" date="2025-08" db="UniProtKB">
        <authorList>
            <consortium name="RefSeq"/>
        </authorList>
    </citation>
    <scope>IDENTIFICATION</scope>
</reference>
<dbReference type="AlphaFoldDB" id="A0A6P8QGR4"/>
<dbReference type="GO" id="GO:0038001">
    <property type="term" value="P:paracrine signaling"/>
    <property type="evidence" value="ECO:0007669"/>
    <property type="project" value="TreeGrafter"/>
</dbReference>
<sequence>MGRANSTRAPEQAEKRRGTGKASTAGKTQAPEPAEGGTGKASTAGRTQTPEPAGRVMGRANSTRAPEQAEKRRGTGKASTAGRARAPEPAEGGTGKASTAGKTQAPEQAEKRRGTGKASTAGSTRAPEPAEGGTGKASTAGRTQTPEPAGRVMGRANSTRTPEQAEKRRGTGKASTAGKTQTPWPEGTKARRRAGGDAEDRAQSPILKDNEFNIMLKISSLPRVQCNELECSERDVYSVKLKRESNSRDLNIFLSENENLSSSKMLSELKEVMEKIIAKQKMHVAVEMKISGSPAITLQSKEHDPQITVNVILALEVKQSWPLATKDGLCIKHWLGNKVRGSFRFKSFYLVPGPTKETWCLSFPHIEKEMLNNHGKLKTCCELNGPKCCRKACLRLLQYLLQKLQHKNERNQKLVKFSSYHVKTAYFHACVSRPDDTNWKLEDLDNCFEILVNDFVNHLQIKELLHFFIPSMNLFGLFDQSSLTFLSDEIEYQRNNGFPIFIP</sequence>
<dbReference type="GO" id="GO:0035861">
    <property type="term" value="C:site of double-strand break"/>
    <property type="evidence" value="ECO:0007669"/>
    <property type="project" value="TreeGrafter"/>
</dbReference>
<evidence type="ECO:0000259" key="3">
    <source>
        <dbReference type="Pfam" id="PF03281"/>
    </source>
</evidence>
<dbReference type="Proteomes" id="UP000515159">
    <property type="component" value="Chromosome 3"/>
</dbReference>